<dbReference type="EMBL" id="FOOY01000012">
    <property type="protein sequence ID" value="SFG51553.1"/>
    <property type="molecule type" value="Genomic_DNA"/>
</dbReference>
<evidence type="ECO:0000256" key="2">
    <source>
        <dbReference type="ARBA" id="ARBA00007379"/>
    </source>
</evidence>
<dbReference type="Pfam" id="PF02687">
    <property type="entry name" value="FtsX"/>
    <property type="match status" value="1"/>
</dbReference>
<dbReference type="Pfam" id="PF18075">
    <property type="entry name" value="FtsX_ECD"/>
    <property type="match status" value="1"/>
</dbReference>
<dbReference type="NCBIfam" id="NF038347">
    <property type="entry name" value="FtsX_Gpos"/>
    <property type="match status" value="1"/>
</dbReference>
<dbReference type="Proteomes" id="UP000198752">
    <property type="component" value="Unassembled WGS sequence"/>
</dbReference>
<keyword evidence="15" id="KW-1185">Reference proteome</keyword>
<protein>
    <recommendedName>
        <fullName evidence="3 10">Cell division protein FtsX</fullName>
    </recommendedName>
</protein>
<feature type="transmembrane region" description="Helical" evidence="11">
    <location>
        <begin position="229"/>
        <end position="257"/>
    </location>
</feature>
<evidence type="ECO:0000313" key="14">
    <source>
        <dbReference type="EMBL" id="SFG51553.1"/>
    </source>
</evidence>
<sequence>MCVISRKVTTAMKIRTLRRHINESFKSLGRNGWMTFASVSAVTVSLVLVGLFLMVMFNLNKIAGDIESDVEVRVYLDQSITQPQQTALKNDLKGIKHVQSVRFQSKKEGLNSLMESLGNDKKSFSDLQKENPLPNAFILKTKKPEQTIHVANVVKNLPNVTDVRYGKGTVEKLFKFINIARNVGIVLIIGLLFTSVFLIANTIKLTIVARRREIEIMKLVGATNAFVRWPYFIEGLVMGVLGSIIPVILVMVVYRFAYYSLGGNLQQMFIKLIPYHTMTMNLSILLIGIGALIGVWGSLSSVRKFLKV</sequence>
<feature type="transmembrane region" description="Helical" evidence="11">
    <location>
        <begin position="183"/>
        <end position="209"/>
    </location>
</feature>
<dbReference type="GO" id="GO:0005886">
    <property type="term" value="C:plasma membrane"/>
    <property type="evidence" value="ECO:0007669"/>
    <property type="project" value="UniProtKB-SubCell"/>
</dbReference>
<dbReference type="PANTHER" id="PTHR47755:SF1">
    <property type="entry name" value="CELL DIVISION PROTEIN FTSX"/>
    <property type="match status" value="1"/>
</dbReference>
<evidence type="ECO:0000256" key="5">
    <source>
        <dbReference type="ARBA" id="ARBA00022618"/>
    </source>
</evidence>
<evidence type="ECO:0000256" key="3">
    <source>
        <dbReference type="ARBA" id="ARBA00021907"/>
    </source>
</evidence>
<feature type="domain" description="FtsX extracellular" evidence="13">
    <location>
        <begin position="70"/>
        <end position="163"/>
    </location>
</feature>
<accession>A0A1I2SGG4</accession>
<dbReference type="Gene3D" id="3.30.70.3040">
    <property type="match status" value="1"/>
</dbReference>
<evidence type="ECO:0000256" key="1">
    <source>
        <dbReference type="ARBA" id="ARBA00004651"/>
    </source>
</evidence>
<evidence type="ECO:0000256" key="6">
    <source>
        <dbReference type="ARBA" id="ARBA00022692"/>
    </source>
</evidence>
<keyword evidence="6 11" id="KW-0812">Transmembrane</keyword>
<dbReference type="InterPro" id="IPR058204">
    <property type="entry name" value="FtsX_firmicutes-type"/>
</dbReference>
<dbReference type="InterPro" id="IPR040690">
    <property type="entry name" value="FtsX_ECD"/>
</dbReference>
<keyword evidence="7 11" id="KW-1133">Transmembrane helix</keyword>
<evidence type="ECO:0000256" key="9">
    <source>
        <dbReference type="ARBA" id="ARBA00023306"/>
    </source>
</evidence>
<dbReference type="STRING" id="269670.SAMN02982927_01915"/>
<dbReference type="InterPro" id="IPR004513">
    <property type="entry name" value="FtsX"/>
</dbReference>
<organism evidence="14 15">
    <name type="scientific">Sporolactobacillus nakayamae</name>
    <dbReference type="NCBI Taxonomy" id="269670"/>
    <lineage>
        <taxon>Bacteria</taxon>
        <taxon>Bacillati</taxon>
        <taxon>Bacillota</taxon>
        <taxon>Bacilli</taxon>
        <taxon>Bacillales</taxon>
        <taxon>Sporolactobacillaceae</taxon>
        <taxon>Sporolactobacillus</taxon>
    </lineage>
</organism>
<evidence type="ECO:0000256" key="11">
    <source>
        <dbReference type="SAM" id="Phobius"/>
    </source>
</evidence>
<evidence type="ECO:0000256" key="4">
    <source>
        <dbReference type="ARBA" id="ARBA00022475"/>
    </source>
</evidence>
<evidence type="ECO:0000259" key="13">
    <source>
        <dbReference type="Pfam" id="PF18075"/>
    </source>
</evidence>
<name>A0A1I2SGG4_9BACL</name>
<comment type="similarity">
    <text evidence="2 10">Belongs to the ABC-4 integral membrane protein family. FtsX subfamily.</text>
</comment>
<evidence type="ECO:0000256" key="8">
    <source>
        <dbReference type="ARBA" id="ARBA00023136"/>
    </source>
</evidence>
<comment type="subcellular location">
    <subcellularLocation>
        <location evidence="1">Cell membrane</location>
        <topology evidence="1">Multi-pass membrane protein</topology>
    </subcellularLocation>
</comment>
<dbReference type="InterPro" id="IPR003838">
    <property type="entry name" value="ABC3_permease_C"/>
</dbReference>
<evidence type="ECO:0000313" key="15">
    <source>
        <dbReference type="Proteomes" id="UP000198752"/>
    </source>
</evidence>
<comment type="function">
    <text evidence="10">Part of the ABC transporter FtsEX involved in asymmetric cellular division facilitating the initiation of sporulation.</text>
</comment>
<gene>
    <name evidence="14" type="ORF">SAMN02982927_01915</name>
</gene>
<dbReference type="GO" id="GO:0051301">
    <property type="term" value="P:cell division"/>
    <property type="evidence" value="ECO:0007669"/>
    <property type="project" value="UniProtKB-KW"/>
</dbReference>
<keyword evidence="5 10" id="KW-0132">Cell division</keyword>
<keyword evidence="4 10" id="KW-1003">Cell membrane</keyword>
<dbReference type="PIRSF" id="PIRSF003097">
    <property type="entry name" value="FtsX"/>
    <property type="match status" value="1"/>
</dbReference>
<evidence type="ECO:0000256" key="10">
    <source>
        <dbReference type="PIRNR" id="PIRNR003097"/>
    </source>
</evidence>
<feature type="transmembrane region" description="Helical" evidence="11">
    <location>
        <begin position="278"/>
        <end position="299"/>
    </location>
</feature>
<evidence type="ECO:0000256" key="7">
    <source>
        <dbReference type="ARBA" id="ARBA00022989"/>
    </source>
</evidence>
<keyword evidence="9 10" id="KW-0131">Cell cycle</keyword>
<dbReference type="PANTHER" id="PTHR47755">
    <property type="entry name" value="CELL DIVISION PROTEIN FTSX"/>
    <property type="match status" value="1"/>
</dbReference>
<feature type="domain" description="ABC3 transporter permease C-terminal" evidence="12">
    <location>
        <begin position="185"/>
        <end position="307"/>
    </location>
</feature>
<evidence type="ECO:0000259" key="12">
    <source>
        <dbReference type="Pfam" id="PF02687"/>
    </source>
</evidence>
<dbReference type="AlphaFoldDB" id="A0A1I2SGG4"/>
<keyword evidence="8 10" id="KW-0472">Membrane</keyword>
<proteinExistence type="inferred from homology"/>
<reference evidence="15" key="1">
    <citation type="submission" date="2016-10" db="EMBL/GenBank/DDBJ databases">
        <authorList>
            <person name="Varghese N."/>
            <person name="Submissions S."/>
        </authorList>
    </citation>
    <scope>NUCLEOTIDE SEQUENCE [LARGE SCALE GENOMIC DNA]</scope>
    <source>
        <strain evidence="15">ATCC 700379</strain>
    </source>
</reference>
<feature type="transmembrane region" description="Helical" evidence="11">
    <location>
        <begin position="33"/>
        <end position="57"/>
    </location>
</feature>